<dbReference type="GO" id="GO:0003824">
    <property type="term" value="F:catalytic activity"/>
    <property type="evidence" value="ECO:0007669"/>
    <property type="project" value="UniProtKB-ARBA"/>
</dbReference>
<comment type="similarity">
    <text evidence="1">Belongs to the enoyl-CoA hydratase/isomerase family.</text>
</comment>
<organism evidence="2 3">
    <name type="scientific">Pseudomonas chlororaphis</name>
    <dbReference type="NCBI Taxonomy" id="587753"/>
    <lineage>
        <taxon>Bacteria</taxon>
        <taxon>Pseudomonadati</taxon>
        <taxon>Pseudomonadota</taxon>
        <taxon>Gammaproteobacteria</taxon>
        <taxon>Pseudomonadales</taxon>
        <taxon>Pseudomonadaceae</taxon>
        <taxon>Pseudomonas</taxon>
    </lineage>
</organism>
<dbReference type="PANTHER" id="PTHR43802:SF1">
    <property type="entry name" value="IP11341P-RELATED"/>
    <property type="match status" value="1"/>
</dbReference>
<comment type="caution">
    <text evidence="2">The sequence shown here is derived from an EMBL/GenBank/DDBJ whole genome shotgun (WGS) entry which is preliminary data.</text>
</comment>
<dbReference type="InterPro" id="IPR029045">
    <property type="entry name" value="ClpP/crotonase-like_dom_sf"/>
</dbReference>
<dbReference type="RefSeq" id="WP_148169520.1">
    <property type="nucleotide sequence ID" value="NZ_MSCT01000009.1"/>
</dbReference>
<evidence type="ECO:0000256" key="1">
    <source>
        <dbReference type="ARBA" id="ARBA00005254"/>
    </source>
</evidence>
<evidence type="ECO:0000313" key="3">
    <source>
        <dbReference type="Proteomes" id="UP000185578"/>
    </source>
</evidence>
<gene>
    <name evidence="2" type="ORF">BTN82_12370</name>
</gene>
<dbReference type="CDD" id="cd06558">
    <property type="entry name" value="crotonase-like"/>
    <property type="match status" value="1"/>
</dbReference>
<dbReference type="Pfam" id="PF00378">
    <property type="entry name" value="ECH_1"/>
    <property type="match status" value="1"/>
</dbReference>
<dbReference type="InterPro" id="IPR001753">
    <property type="entry name" value="Enoyl-CoA_hydra/iso"/>
</dbReference>
<dbReference type="AlphaFoldDB" id="A0A1Q8ESJ8"/>
<accession>A0A1Q8ESJ8</accession>
<dbReference type="OrthoDB" id="9777711at2"/>
<dbReference type="EMBL" id="MSCT01000009">
    <property type="protein sequence ID" value="OLF54774.1"/>
    <property type="molecule type" value="Genomic_DNA"/>
</dbReference>
<protein>
    <submittedName>
        <fullName evidence="2">Enoyl-CoA hydratase</fullName>
    </submittedName>
</protein>
<sequence>MTTPSSLLSQVEAGVAWITLNRTAQRNALDIPTLQNLSALLDAHAADPAVRVLVLTGSGRSFCAGADLAEWAEAEARGALESYGWTETAHALMSRLHRFDKPTIAAINGTAVGAGMDLALCC</sequence>
<dbReference type="PANTHER" id="PTHR43802">
    <property type="entry name" value="ENOYL-COA HYDRATASE"/>
    <property type="match status" value="1"/>
</dbReference>
<dbReference type="SUPFAM" id="SSF52096">
    <property type="entry name" value="ClpP/crotonase"/>
    <property type="match status" value="1"/>
</dbReference>
<feature type="non-terminal residue" evidence="2">
    <location>
        <position position="122"/>
    </location>
</feature>
<dbReference type="Gene3D" id="3.90.226.10">
    <property type="entry name" value="2-enoyl-CoA Hydratase, Chain A, domain 1"/>
    <property type="match status" value="1"/>
</dbReference>
<evidence type="ECO:0000313" key="2">
    <source>
        <dbReference type="EMBL" id="OLF54774.1"/>
    </source>
</evidence>
<reference evidence="2 3" key="1">
    <citation type="submission" date="2016-12" db="EMBL/GenBank/DDBJ databases">
        <authorList>
            <person name="Song W.-J."/>
            <person name="Kurnit D.M."/>
        </authorList>
    </citation>
    <scope>NUCLEOTIDE SEQUENCE [LARGE SCALE GENOMIC DNA]</scope>
    <source>
        <strain evidence="2 3">PCL1601</strain>
    </source>
</reference>
<dbReference type="Proteomes" id="UP000185578">
    <property type="component" value="Unassembled WGS sequence"/>
</dbReference>
<proteinExistence type="inferred from homology"/>
<name>A0A1Q8ESJ8_9PSED</name>